<reference evidence="2" key="1">
    <citation type="journal article" date="2019" name="Int. J. Syst. Evol. Microbiol.">
        <title>The Global Catalogue of Microorganisms (GCM) 10K type strain sequencing project: providing services to taxonomists for standard genome sequencing and annotation.</title>
        <authorList>
            <consortium name="The Broad Institute Genomics Platform"/>
            <consortium name="The Broad Institute Genome Sequencing Center for Infectious Disease"/>
            <person name="Wu L."/>
            <person name="Ma J."/>
        </authorList>
    </citation>
    <scope>NUCLEOTIDE SEQUENCE [LARGE SCALE GENOMIC DNA]</scope>
    <source>
        <strain evidence="2">CCUG 57401</strain>
    </source>
</reference>
<proteinExistence type="predicted"/>
<accession>A0ABW0NFY5</accession>
<name>A0ABW0NFY5_9BURK</name>
<dbReference type="Proteomes" id="UP001596037">
    <property type="component" value="Unassembled WGS sequence"/>
</dbReference>
<gene>
    <name evidence="1" type="ORF">ACFPOE_10170</name>
</gene>
<evidence type="ECO:0000313" key="2">
    <source>
        <dbReference type="Proteomes" id="UP001596037"/>
    </source>
</evidence>
<comment type="caution">
    <text evidence="1">The sequence shown here is derived from an EMBL/GenBank/DDBJ whole genome shotgun (WGS) entry which is preliminary data.</text>
</comment>
<sequence length="98" mass="11083">MLQSPQSTAPPSASMPQQLSAGYALLQDVDEALRHAEMALQAAHRDYVARVGPRPDTVYREVVRLREQARVMLDQLADLFLGEEQRGHRQVSETRSRQ</sequence>
<dbReference type="EMBL" id="JBHSMF010000006">
    <property type="protein sequence ID" value="MFC5497897.1"/>
    <property type="molecule type" value="Genomic_DNA"/>
</dbReference>
<keyword evidence="2" id="KW-1185">Reference proteome</keyword>
<evidence type="ECO:0000313" key="1">
    <source>
        <dbReference type="EMBL" id="MFC5497897.1"/>
    </source>
</evidence>
<protein>
    <submittedName>
        <fullName evidence="1">Uncharacterized protein</fullName>
    </submittedName>
</protein>
<dbReference type="RefSeq" id="WP_376849969.1">
    <property type="nucleotide sequence ID" value="NZ_JBHSMF010000006.1"/>
</dbReference>
<organism evidence="1 2">
    <name type="scientific">Caenimonas terrae</name>
    <dbReference type="NCBI Taxonomy" id="696074"/>
    <lineage>
        <taxon>Bacteria</taxon>
        <taxon>Pseudomonadati</taxon>
        <taxon>Pseudomonadota</taxon>
        <taxon>Betaproteobacteria</taxon>
        <taxon>Burkholderiales</taxon>
        <taxon>Comamonadaceae</taxon>
        <taxon>Caenimonas</taxon>
    </lineage>
</organism>